<keyword evidence="3" id="KW-1003">Cell membrane</keyword>
<evidence type="ECO:0000256" key="7">
    <source>
        <dbReference type="ARBA" id="ARBA00022989"/>
    </source>
</evidence>
<evidence type="ECO:0000256" key="9">
    <source>
        <dbReference type="ARBA" id="ARBA00025772"/>
    </source>
</evidence>
<keyword evidence="6 11" id="KW-0812">Transmembrane</keyword>
<accession>A0A833JN71</accession>
<dbReference type="Gene3D" id="3.55.40.10">
    <property type="entry name" value="minor pseudopilin epsh domain"/>
    <property type="match status" value="1"/>
</dbReference>
<keyword evidence="5" id="KW-0997">Cell inner membrane</keyword>
<evidence type="ECO:0000256" key="10">
    <source>
        <dbReference type="ARBA" id="ARBA00030775"/>
    </source>
</evidence>
<comment type="subcellular location">
    <subcellularLocation>
        <location evidence="1">Cell inner membrane</location>
        <topology evidence="1">Single-pass membrane protein</topology>
    </subcellularLocation>
</comment>
<feature type="domain" description="General secretion pathway GspH" evidence="12">
    <location>
        <begin position="43"/>
        <end position="154"/>
    </location>
</feature>
<gene>
    <name evidence="13" type="ORF">F6453_3371</name>
</gene>
<dbReference type="RefSeq" id="WP_153741448.1">
    <property type="nucleotide sequence ID" value="NZ_WBMP01000019.1"/>
</dbReference>
<dbReference type="PANTHER" id="PTHR30093:SF41">
    <property type="entry name" value="TYPE II SECRETION SYSTEM PROTEIN H"/>
    <property type="match status" value="1"/>
</dbReference>
<dbReference type="GO" id="GO:0015628">
    <property type="term" value="P:protein secretion by the type II secretion system"/>
    <property type="evidence" value="ECO:0007669"/>
    <property type="project" value="InterPro"/>
</dbReference>
<evidence type="ECO:0000256" key="3">
    <source>
        <dbReference type="ARBA" id="ARBA00022475"/>
    </source>
</evidence>
<dbReference type="PANTHER" id="PTHR30093">
    <property type="entry name" value="GENERAL SECRETION PATHWAY PROTEIN G"/>
    <property type="match status" value="1"/>
</dbReference>
<keyword evidence="8 11" id="KW-0472">Membrane</keyword>
<dbReference type="InterPro" id="IPR012902">
    <property type="entry name" value="N_methyl_site"/>
</dbReference>
<dbReference type="GO" id="GO:0015627">
    <property type="term" value="C:type II protein secretion system complex"/>
    <property type="evidence" value="ECO:0007669"/>
    <property type="project" value="InterPro"/>
</dbReference>
<dbReference type="InterPro" id="IPR022346">
    <property type="entry name" value="T2SS_GspH"/>
</dbReference>
<evidence type="ECO:0000256" key="5">
    <source>
        <dbReference type="ARBA" id="ARBA00022519"/>
    </source>
</evidence>
<evidence type="ECO:0000313" key="13">
    <source>
        <dbReference type="EMBL" id="KAE8544248.1"/>
    </source>
</evidence>
<comment type="caution">
    <text evidence="13">The sequence shown here is derived from an EMBL/GenBank/DDBJ whole genome shotgun (WGS) entry which is preliminary data.</text>
</comment>
<dbReference type="EMBL" id="WBMP01000019">
    <property type="protein sequence ID" value="KAE8544248.1"/>
    <property type="molecule type" value="Genomic_DNA"/>
</dbReference>
<dbReference type="InterPro" id="IPR045584">
    <property type="entry name" value="Pilin-like"/>
</dbReference>
<evidence type="ECO:0000256" key="8">
    <source>
        <dbReference type="ARBA" id="ARBA00023136"/>
    </source>
</evidence>
<evidence type="ECO:0000256" key="1">
    <source>
        <dbReference type="ARBA" id="ARBA00004377"/>
    </source>
</evidence>
<keyword evidence="4" id="KW-0488">Methylation</keyword>
<evidence type="ECO:0000259" key="12">
    <source>
        <dbReference type="Pfam" id="PF12019"/>
    </source>
</evidence>
<comment type="similarity">
    <text evidence="9">Belongs to the GSP H family.</text>
</comment>
<evidence type="ECO:0000256" key="11">
    <source>
        <dbReference type="SAM" id="Phobius"/>
    </source>
</evidence>
<evidence type="ECO:0000256" key="4">
    <source>
        <dbReference type="ARBA" id="ARBA00022481"/>
    </source>
</evidence>
<reference evidence="13 14" key="1">
    <citation type="submission" date="2019-10" db="EMBL/GenBank/DDBJ databases">
        <title>Draft genome sequence of Marinobacter hydrocarbonoclasticus NCT7M from the microbiome of the marine copepod.</title>
        <authorList>
            <person name="Nuttall R."/>
            <person name="Sharma G."/>
            <person name="Moisander P."/>
        </authorList>
    </citation>
    <scope>NUCLEOTIDE SEQUENCE [LARGE SCALE GENOMIC DNA]</scope>
    <source>
        <strain evidence="13 14">NCT7M</strain>
    </source>
</reference>
<evidence type="ECO:0000256" key="2">
    <source>
        <dbReference type="ARBA" id="ARBA00021549"/>
    </source>
</evidence>
<feature type="transmembrane region" description="Helical" evidence="11">
    <location>
        <begin position="7"/>
        <end position="28"/>
    </location>
</feature>
<dbReference type="SUPFAM" id="SSF54523">
    <property type="entry name" value="Pili subunits"/>
    <property type="match status" value="1"/>
</dbReference>
<dbReference type="Pfam" id="PF12019">
    <property type="entry name" value="GspH"/>
    <property type="match status" value="1"/>
</dbReference>
<dbReference type="Proteomes" id="UP000469950">
    <property type="component" value="Unassembled WGS sequence"/>
</dbReference>
<dbReference type="AlphaFoldDB" id="A0A833JN71"/>
<sequence>MKQEMRGFTIIELMVVVALVGIIASFAVPSFQTMIANSRLASASNDLVGVVNFARAEAVKRGRSVFVSPTTGTDWADGVSVWMDTGSMDGVMQASEELRRTNAMPGDVSITSSASAIQFTGSGMLPNGSSATTLDLCDGRSGETGTQISVTLGGRIRAENLPCS</sequence>
<protein>
    <recommendedName>
        <fullName evidence="2">Type II secretion system protein H</fullName>
    </recommendedName>
    <alternativeName>
        <fullName evidence="10">General secretion pathway protein H</fullName>
    </alternativeName>
</protein>
<evidence type="ECO:0000313" key="14">
    <source>
        <dbReference type="Proteomes" id="UP000469950"/>
    </source>
</evidence>
<organism evidence="13 14">
    <name type="scientific">Marinobacter nauticus</name>
    <name type="common">Marinobacter hydrocarbonoclasticus</name>
    <name type="synonym">Marinobacter aquaeolei</name>
    <dbReference type="NCBI Taxonomy" id="2743"/>
    <lineage>
        <taxon>Bacteria</taxon>
        <taxon>Pseudomonadati</taxon>
        <taxon>Pseudomonadota</taxon>
        <taxon>Gammaproteobacteria</taxon>
        <taxon>Pseudomonadales</taxon>
        <taxon>Marinobacteraceae</taxon>
        <taxon>Marinobacter</taxon>
    </lineage>
</organism>
<dbReference type="GO" id="GO:0005886">
    <property type="term" value="C:plasma membrane"/>
    <property type="evidence" value="ECO:0007669"/>
    <property type="project" value="UniProtKB-SubCell"/>
</dbReference>
<proteinExistence type="inferred from homology"/>
<name>A0A833JN71_MARNT</name>
<keyword evidence="7 11" id="KW-1133">Transmembrane helix</keyword>
<dbReference type="NCBIfam" id="TIGR02532">
    <property type="entry name" value="IV_pilin_GFxxxE"/>
    <property type="match status" value="1"/>
</dbReference>
<evidence type="ECO:0000256" key="6">
    <source>
        <dbReference type="ARBA" id="ARBA00022692"/>
    </source>
</evidence>
<dbReference type="Pfam" id="PF07963">
    <property type="entry name" value="N_methyl"/>
    <property type="match status" value="1"/>
</dbReference>